<dbReference type="RefSeq" id="WP_161435977.1">
    <property type="nucleotide sequence ID" value="NZ_WXYO01000006.1"/>
</dbReference>
<proteinExistence type="predicted"/>
<protein>
    <submittedName>
        <fullName evidence="1">Uncharacterized protein</fullName>
    </submittedName>
</protein>
<dbReference type="AlphaFoldDB" id="A0A6L9EEI9"/>
<organism evidence="1 2">
    <name type="scientific">Poritiphilus flavus</name>
    <dbReference type="NCBI Taxonomy" id="2697053"/>
    <lineage>
        <taxon>Bacteria</taxon>
        <taxon>Pseudomonadati</taxon>
        <taxon>Bacteroidota</taxon>
        <taxon>Flavobacteriia</taxon>
        <taxon>Flavobacteriales</taxon>
        <taxon>Flavobacteriaceae</taxon>
        <taxon>Poritiphilus</taxon>
    </lineage>
</organism>
<evidence type="ECO:0000313" key="1">
    <source>
        <dbReference type="EMBL" id="NAS12928.1"/>
    </source>
</evidence>
<dbReference type="EMBL" id="WXYO01000006">
    <property type="protein sequence ID" value="NAS12928.1"/>
    <property type="molecule type" value="Genomic_DNA"/>
</dbReference>
<reference evidence="1 2" key="1">
    <citation type="submission" date="2020-01" db="EMBL/GenBank/DDBJ databases">
        <title>Bacteria diversity of Porities sp.</title>
        <authorList>
            <person name="Wang G."/>
        </authorList>
    </citation>
    <scope>NUCLEOTIDE SEQUENCE [LARGE SCALE GENOMIC DNA]</scope>
    <source>
        <strain evidence="1 2">R33</strain>
    </source>
</reference>
<sequence length="47" mass="5634">MDSISNEEYINANNRLEELINIVSGNKSLLPYCNFRNPRDKIKKRHW</sequence>
<evidence type="ECO:0000313" key="2">
    <source>
        <dbReference type="Proteomes" id="UP000475249"/>
    </source>
</evidence>
<comment type="caution">
    <text evidence="1">The sequence shown here is derived from an EMBL/GenBank/DDBJ whole genome shotgun (WGS) entry which is preliminary data.</text>
</comment>
<accession>A0A6L9EEI9</accession>
<keyword evidence="2" id="KW-1185">Reference proteome</keyword>
<name>A0A6L9EEI9_9FLAO</name>
<dbReference type="Proteomes" id="UP000475249">
    <property type="component" value="Unassembled WGS sequence"/>
</dbReference>
<gene>
    <name evidence="1" type="ORF">GTQ38_12995</name>
</gene>